<dbReference type="SMART" id="SM00042">
    <property type="entry name" value="CUB"/>
    <property type="match status" value="1"/>
</dbReference>
<dbReference type="InterPro" id="IPR036055">
    <property type="entry name" value="LDL_receptor-like_sf"/>
</dbReference>
<keyword evidence="1 2" id="KW-1015">Disulfide bond</keyword>
<dbReference type="Pfam" id="PF00057">
    <property type="entry name" value="Ldl_recept_a"/>
    <property type="match status" value="1"/>
</dbReference>
<feature type="disulfide bond" evidence="2">
    <location>
        <begin position="422"/>
        <end position="437"/>
    </location>
</feature>
<dbReference type="CDD" id="cd00112">
    <property type="entry name" value="LDLa"/>
    <property type="match status" value="2"/>
</dbReference>
<dbReference type="InterPro" id="IPR035914">
    <property type="entry name" value="Sperma_CUB_dom_sf"/>
</dbReference>
<accession>A0ABQ9ZAW7</accession>
<proteinExistence type="predicted"/>
<dbReference type="SUPFAM" id="SSF49854">
    <property type="entry name" value="Spermadhesin, CUB domain"/>
    <property type="match status" value="3"/>
</dbReference>
<evidence type="ECO:0000313" key="6">
    <source>
        <dbReference type="EMBL" id="KAK4010043.1"/>
    </source>
</evidence>
<evidence type="ECO:0000256" key="2">
    <source>
        <dbReference type="PROSITE-ProRule" id="PRU00124"/>
    </source>
</evidence>
<comment type="caution">
    <text evidence="2">Lacks conserved residue(s) required for the propagation of feature annotation.</text>
</comment>
<evidence type="ECO:0000313" key="7">
    <source>
        <dbReference type="Proteomes" id="UP001234178"/>
    </source>
</evidence>
<gene>
    <name evidence="6" type="ORF">OUZ56_019188</name>
</gene>
<dbReference type="Pfam" id="PF00431">
    <property type="entry name" value="CUB"/>
    <property type="match status" value="2"/>
</dbReference>
<feature type="coiled-coil region" evidence="3">
    <location>
        <begin position="34"/>
        <end position="61"/>
    </location>
</feature>
<sequence length="848" mass="94836">MGSWDKVVIVFLLTCYTSVQADSEKDESSVNQGAECSVTECEQLRNRIEILEAAVRGIISAMASQKTGQLASVNKIMERDIALRTIVSLSSTGKDVTKNGTVRYDKEEIGQHGEEKNYTNRLRTELKCSLAHLLDINSSVERDVNTTGKVQASLVKNNALEITWTPHSTECLKVSSGLWLRIFESNEKQLVSPSAEAYLPIPYKCLKKTNSSHSIVLAKQAKGANKGKSCPSEMMISLVQCLAYTVEVIPNYQSLKGRLLSTEIVILPADDNLTTRNESLISLVAKSDSLALKWKDNSGCAPRLTAVNLKIFPDGKLDAAIVPLSFNVPRSCFQYESEENVFSLSLSRANRCPVQLELNACRKYTLELQSKYQDRFARPSTLWDTFTAMQESYHKYTETLNCTADHFWCDSDTPEIPIRWVCDGESDCQNGQDERYCNHECNSGFRRCRQCIPINQVCDAKYDCVGGSDETGLNLDFKGFFSSFACNELTSHSGHLHDGAIDQQRLQWSKSIFLLSAENDHTIWLSINSFRTHQNIFLKVYDGPYSNSPLLLSHSGSTKPSSVRSSSNKLYLDVPSYSFPGFGVEIFYTTMNNTGQPFVPGCGGYIHEDGEIFFRNSFSSSVANLSDCVWFVEARESNNTIRLVRDVFSIDEIAETSAVPADHLNIDPALMIVYDGWDISGQVLYDERVIPRQARKLAVYSISHKTSVQFIMPMNTSGNKTNHWHISSIKAAKHTKVDVAAGSTGTIKSSGFEGYSRDIYNDYLWHIVTTPNSTIQLLFAHFRISQANCMQVYDGPTMRSNVLFEKTGEAAVPFVIRSSTNELLIRYISFLGDDVNQTYGFLVVYTSI</sequence>
<evidence type="ECO:0000256" key="4">
    <source>
        <dbReference type="SAM" id="SignalP"/>
    </source>
</evidence>
<dbReference type="PANTHER" id="PTHR46908">
    <property type="entry name" value="CUBILIN-LIKE PROTEIN"/>
    <property type="match status" value="1"/>
</dbReference>
<dbReference type="SUPFAM" id="SSF57424">
    <property type="entry name" value="LDL receptor-like module"/>
    <property type="match status" value="2"/>
</dbReference>
<protein>
    <recommendedName>
        <fullName evidence="5">CUB domain-containing protein</fullName>
    </recommendedName>
</protein>
<dbReference type="CDD" id="cd00041">
    <property type="entry name" value="CUB"/>
    <property type="match status" value="2"/>
</dbReference>
<dbReference type="PRINTS" id="PR00261">
    <property type="entry name" value="LDLRECEPTOR"/>
</dbReference>
<dbReference type="InterPro" id="IPR000859">
    <property type="entry name" value="CUB_dom"/>
</dbReference>
<evidence type="ECO:0000256" key="1">
    <source>
        <dbReference type="ARBA" id="ARBA00023157"/>
    </source>
</evidence>
<keyword evidence="7" id="KW-1185">Reference proteome</keyword>
<dbReference type="PANTHER" id="PTHR46908:SF4">
    <property type="entry name" value="TUMOR NECROSIS FACTOR-INDUCIBLE GENE 6 PROTEIN"/>
    <property type="match status" value="1"/>
</dbReference>
<evidence type="ECO:0000256" key="3">
    <source>
        <dbReference type="SAM" id="Coils"/>
    </source>
</evidence>
<dbReference type="EMBL" id="JAOYFB010000003">
    <property type="protein sequence ID" value="KAK4010043.1"/>
    <property type="molecule type" value="Genomic_DNA"/>
</dbReference>
<organism evidence="6 7">
    <name type="scientific">Daphnia magna</name>
    <dbReference type="NCBI Taxonomy" id="35525"/>
    <lineage>
        <taxon>Eukaryota</taxon>
        <taxon>Metazoa</taxon>
        <taxon>Ecdysozoa</taxon>
        <taxon>Arthropoda</taxon>
        <taxon>Crustacea</taxon>
        <taxon>Branchiopoda</taxon>
        <taxon>Diplostraca</taxon>
        <taxon>Cladocera</taxon>
        <taxon>Anomopoda</taxon>
        <taxon>Daphniidae</taxon>
        <taxon>Daphnia</taxon>
    </lineage>
</organism>
<comment type="caution">
    <text evidence="6">The sequence shown here is derived from an EMBL/GenBank/DDBJ whole genome shotgun (WGS) entry which is preliminary data.</text>
</comment>
<keyword evidence="3" id="KW-0175">Coiled coil</keyword>
<name>A0ABQ9ZAW7_9CRUS</name>
<dbReference type="SMART" id="SM00192">
    <property type="entry name" value="LDLa"/>
    <property type="match status" value="2"/>
</dbReference>
<feature type="signal peptide" evidence="4">
    <location>
        <begin position="1"/>
        <end position="21"/>
    </location>
</feature>
<keyword evidence="4" id="KW-0732">Signal</keyword>
<evidence type="ECO:0000259" key="5">
    <source>
        <dbReference type="PROSITE" id="PS01180"/>
    </source>
</evidence>
<feature type="chain" id="PRO_5046026898" description="CUB domain-containing protein" evidence="4">
    <location>
        <begin position="22"/>
        <end position="848"/>
    </location>
</feature>
<dbReference type="PROSITE" id="PS50068">
    <property type="entry name" value="LDLRA_2"/>
    <property type="match status" value="1"/>
</dbReference>
<dbReference type="PROSITE" id="PS01180">
    <property type="entry name" value="CUB"/>
    <property type="match status" value="1"/>
</dbReference>
<feature type="domain" description="CUB" evidence="5">
    <location>
        <begin position="731"/>
        <end position="848"/>
    </location>
</feature>
<dbReference type="Proteomes" id="UP001234178">
    <property type="component" value="Unassembled WGS sequence"/>
</dbReference>
<dbReference type="InterPro" id="IPR052129">
    <property type="entry name" value="Spermadhesin-Link_domain"/>
</dbReference>
<reference evidence="6 7" key="1">
    <citation type="journal article" date="2023" name="Nucleic Acids Res.">
        <title>The hologenome of Daphnia magna reveals possible DNA methylation and microbiome-mediated evolution of the host genome.</title>
        <authorList>
            <person name="Chaturvedi A."/>
            <person name="Li X."/>
            <person name="Dhandapani V."/>
            <person name="Marshall H."/>
            <person name="Kissane S."/>
            <person name="Cuenca-Cambronero M."/>
            <person name="Asole G."/>
            <person name="Calvet F."/>
            <person name="Ruiz-Romero M."/>
            <person name="Marangio P."/>
            <person name="Guigo R."/>
            <person name="Rago D."/>
            <person name="Mirbahai L."/>
            <person name="Eastwood N."/>
            <person name="Colbourne J.K."/>
            <person name="Zhou J."/>
            <person name="Mallon E."/>
            <person name="Orsini L."/>
        </authorList>
    </citation>
    <scope>NUCLEOTIDE SEQUENCE [LARGE SCALE GENOMIC DNA]</scope>
    <source>
        <strain evidence="6">LRV0_1</strain>
    </source>
</reference>
<dbReference type="Gene3D" id="2.60.120.290">
    <property type="entry name" value="Spermadhesin, CUB domain"/>
    <property type="match status" value="2"/>
</dbReference>
<dbReference type="Gene3D" id="4.10.400.10">
    <property type="entry name" value="Low-density Lipoprotein Receptor"/>
    <property type="match status" value="2"/>
</dbReference>
<dbReference type="InterPro" id="IPR002172">
    <property type="entry name" value="LDrepeatLR_classA_rpt"/>
</dbReference>